<keyword evidence="3" id="KW-1185">Reference proteome</keyword>
<comment type="caution">
    <text evidence="2">The sequence shown here is derived from an EMBL/GenBank/DDBJ whole genome shotgun (WGS) entry which is preliminary data.</text>
</comment>
<organism evidence="2 3">
    <name type="scientific">Penicillium italicum</name>
    <name type="common">Blue mold</name>
    <dbReference type="NCBI Taxonomy" id="40296"/>
    <lineage>
        <taxon>Eukaryota</taxon>
        <taxon>Fungi</taxon>
        <taxon>Dikarya</taxon>
        <taxon>Ascomycota</taxon>
        <taxon>Pezizomycotina</taxon>
        <taxon>Eurotiomycetes</taxon>
        <taxon>Eurotiomycetidae</taxon>
        <taxon>Eurotiales</taxon>
        <taxon>Aspergillaceae</taxon>
        <taxon>Penicillium</taxon>
    </lineage>
</organism>
<evidence type="ECO:0000313" key="2">
    <source>
        <dbReference type="EMBL" id="KGO66074.1"/>
    </source>
</evidence>
<dbReference type="STRING" id="40296.A0A0A2KE38"/>
<feature type="region of interest" description="Disordered" evidence="1">
    <location>
        <begin position="1"/>
        <end position="78"/>
    </location>
</feature>
<dbReference type="EMBL" id="JQGA01001453">
    <property type="protein sequence ID" value="KGO66074.1"/>
    <property type="molecule type" value="Genomic_DNA"/>
</dbReference>
<dbReference type="Proteomes" id="UP000030104">
    <property type="component" value="Unassembled WGS sequence"/>
</dbReference>
<feature type="compositionally biased region" description="Polar residues" evidence="1">
    <location>
        <begin position="15"/>
        <end position="27"/>
    </location>
</feature>
<sequence>MASPLGFGGFPAHSESFSSPNPLNTSPTRRKSLHNGDPVTSGPDHPSSPISFEGDKPTSVPTAPVARPLSPLSVDGDSYIPVQKNLNRYATGMTLLFPLPDLSADPPFSPRLPTDQA</sequence>
<protein>
    <submittedName>
        <fullName evidence="2">Uncharacterized protein</fullName>
    </submittedName>
</protein>
<name>A0A0A2KE38_PENIT</name>
<evidence type="ECO:0000256" key="1">
    <source>
        <dbReference type="SAM" id="MobiDB-lite"/>
    </source>
</evidence>
<dbReference type="AlphaFoldDB" id="A0A0A2KE38"/>
<evidence type="ECO:0000313" key="3">
    <source>
        <dbReference type="Proteomes" id="UP000030104"/>
    </source>
</evidence>
<proteinExistence type="predicted"/>
<reference evidence="2 3" key="1">
    <citation type="journal article" date="2015" name="Mol. Plant Microbe Interact.">
        <title>Genome, transcriptome, and functional analyses of Penicillium expansum provide new insights into secondary metabolism and pathogenicity.</title>
        <authorList>
            <person name="Ballester A.R."/>
            <person name="Marcet-Houben M."/>
            <person name="Levin E."/>
            <person name="Sela N."/>
            <person name="Selma-Lazaro C."/>
            <person name="Carmona L."/>
            <person name="Wisniewski M."/>
            <person name="Droby S."/>
            <person name="Gonzalez-Candelas L."/>
            <person name="Gabaldon T."/>
        </authorList>
    </citation>
    <scope>NUCLEOTIDE SEQUENCE [LARGE SCALE GENOMIC DNA]</scope>
    <source>
        <strain evidence="2 3">PHI-1</strain>
    </source>
</reference>
<gene>
    <name evidence="2" type="ORF">PITC_056080</name>
</gene>
<dbReference type="HOGENOM" id="CLU_2085584_0_0_1"/>
<accession>A0A0A2KE38</accession>